<evidence type="ECO:0000256" key="1">
    <source>
        <dbReference type="ARBA" id="ARBA00004141"/>
    </source>
</evidence>
<evidence type="ECO:0000256" key="4">
    <source>
        <dbReference type="ARBA" id="ARBA00023136"/>
    </source>
</evidence>
<dbReference type="Pfam" id="PF12537">
    <property type="entry name" value="GPHR_N"/>
    <property type="match status" value="1"/>
</dbReference>
<feature type="transmembrane region" description="Helical" evidence="5">
    <location>
        <begin position="476"/>
        <end position="496"/>
    </location>
</feature>
<keyword evidence="9" id="KW-1185">Reference proteome</keyword>
<feature type="transmembrane region" description="Helical" evidence="5">
    <location>
        <begin position="168"/>
        <end position="190"/>
    </location>
</feature>
<evidence type="ECO:0000256" key="5">
    <source>
        <dbReference type="SAM" id="Phobius"/>
    </source>
</evidence>
<dbReference type="Pfam" id="PF12430">
    <property type="entry name" value="ABA_GPCR"/>
    <property type="match status" value="1"/>
</dbReference>
<comment type="subcellular location">
    <subcellularLocation>
        <location evidence="1">Membrane</location>
        <topology evidence="1">Multi-pass membrane protein</topology>
    </subcellularLocation>
</comment>
<protein>
    <submittedName>
        <fullName evidence="8">Transmembrane protein, putative</fullName>
    </submittedName>
</protein>
<reference evidence="9" key="1">
    <citation type="submission" date="2015-09" db="EMBL/GenBank/DDBJ databases">
        <authorList>
            <consortium name="Pathogen Informatics"/>
        </authorList>
    </citation>
    <scope>NUCLEOTIDE SEQUENCE [LARGE SCALE GENOMIC DNA]</scope>
    <source>
        <strain evidence="9">Lake Konstanz</strain>
    </source>
</reference>
<evidence type="ECO:0000259" key="6">
    <source>
        <dbReference type="Pfam" id="PF12430"/>
    </source>
</evidence>
<dbReference type="InterPro" id="IPR015672">
    <property type="entry name" value="GPHR/GTG"/>
</dbReference>
<dbReference type="PANTHER" id="PTHR15948:SF0">
    <property type="entry name" value="GOLGI PH REGULATOR A-RELATED"/>
    <property type="match status" value="1"/>
</dbReference>
<feature type="domain" description="Golgi pH regulator conserved" evidence="7">
    <location>
        <begin position="166"/>
        <end position="234"/>
    </location>
</feature>
<feature type="transmembrane region" description="Helical" evidence="5">
    <location>
        <begin position="128"/>
        <end position="148"/>
    </location>
</feature>
<dbReference type="Proteomes" id="UP000051952">
    <property type="component" value="Unassembled WGS sequence"/>
</dbReference>
<accession>A0A0S4IU79</accession>
<dbReference type="VEuPathDB" id="TriTrypDB:BSAL_67485"/>
<feature type="transmembrane region" description="Helical" evidence="5">
    <location>
        <begin position="317"/>
        <end position="342"/>
    </location>
</feature>
<evidence type="ECO:0000256" key="2">
    <source>
        <dbReference type="ARBA" id="ARBA00022692"/>
    </source>
</evidence>
<organism evidence="8 9">
    <name type="scientific">Bodo saltans</name>
    <name type="common">Flagellated protozoan</name>
    <dbReference type="NCBI Taxonomy" id="75058"/>
    <lineage>
        <taxon>Eukaryota</taxon>
        <taxon>Discoba</taxon>
        <taxon>Euglenozoa</taxon>
        <taxon>Kinetoplastea</taxon>
        <taxon>Metakinetoplastina</taxon>
        <taxon>Eubodonida</taxon>
        <taxon>Bodonidae</taxon>
        <taxon>Bodo</taxon>
    </lineage>
</organism>
<feature type="transmembrane region" description="Helical" evidence="5">
    <location>
        <begin position="79"/>
        <end position="101"/>
    </location>
</feature>
<sequence>MSVATFIADIVAPALFLVVLASAFVCGGLFLQLIFVVTANGTVLERFYFQATFAVIVALYAAALADATSIFPRILTRSALTVSLSLLVGAAITVGPLWSVYRLLSDLFGTRTFSQQNSYRAASPCRSVRSLVISAISLTFCSFLYIAAWRGFPVSSVNTSTELILTEILLGKVAYIGVAGMGVLGGYAAFSTPQAFLMPYLSRHGGEQAVTLLQALNKRQRYLLNLWAQKKRQIAQLQVQSLPTESDRPAVSRASAISSWIAGAVARVGGGGQQTVDQLENECNGIEKVSMSIFLQTQDVHQAISVAERGRTLSSRIWAVAGVFLSIFATGRILLIAINVVVVDMFLGGVENNALSSDSGMEGSQLPRVLSLLLNFIGNSTDGGGGGTAALTRAAVFFNALTILISLRGFMLTIFRLTTSYASSVSSKTMIVAFTSCMGAYFIGQVLMLRLQLPSDSHSSLISIIGPLSRSPYQRLNDVCFLASCVLSFVLHRYVLQRDRNVID</sequence>
<proteinExistence type="predicted"/>
<keyword evidence="4 5" id="KW-0472">Membrane</keyword>
<name>A0A0S4IU79_BODSA</name>
<feature type="domain" description="Abscisic acid G-protein coupled receptor-like" evidence="6">
    <location>
        <begin position="309"/>
        <end position="491"/>
    </location>
</feature>
<feature type="transmembrane region" description="Helical" evidence="5">
    <location>
        <begin position="47"/>
        <end position="67"/>
    </location>
</feature>
<dbReference type="OMA" id="MEMERTH"/>
<dbReference type="GO" id="GO:0016020">
    <property type="term" value="C:membrane"/>
    <property type="evidence" value="ECO:0007669"/>
    <property type="project" value="UniProtKB-SubCell"/>
</dbReference>
<dbReference type="OrthoDB" id="264392at2759"/>
<dbReference type="AlphaFoldDB" id="A0A0S4IU79"/>
<dbReference type="EMBL" id="CYKH01000452">
    <property type="protein sequence ID" value="CUF93516.1"/>
    <property type="molecule type" value="Genomic_DNA"/>
</dbReference>
<dbReference type="InterPro" id="IPR025969">
    <property type="entry name" value="ABA_GPCR_dom"/>
</dbReference>
<keyword evidence="2 5" id="KW-0812">Transmembrane</keyword>
<evidence type="ECO:0000259" key="7">
    <source>
        <dbReference type="Pfam" id="PF12537"/>
    </source>
</evidence>
<evidence type="ECO:0000313" key="9">
    <source>
        <dbReference type="Proteomes" id="UP000051952"/>
    </source>
</evidence>
<evidence type="ECO:0000256" key="3">
    <source>
        <dbReference type="ARBA" id="ARBA00022989"/>
    </source>
</evidence>
<dbReference type="PANTHER" id="PTHR15948">
    <property type="entry name" value="G-PROTEIN COUPLED RECEPTOR 89-RELATED"/>
    <property type="match status" value="1"/>
</dbReference>
<feature type="transmembrane region" description="Helical" evidence="5">
    <location>
        <begin position="430"/>
        <end position="451"/>
    </location>
</feature>
<dbReference type="InterPro" id="IPR022535">
    <property type="entry name" value="Golgi_pH-regulator_cons_dom"/>
</dbReference>
<keyword evidence="3 5" id="KW-1133">Transmembrane helix</keyword>
<feature type="transmembrane region" description="Helical" evidence="5">
    <location>
        <begin position="396"/>
        <end position="418"/>
    </location>
</feature>
<feature type="transmembrane region" description="Helical" evidence="5">
    <location>
        <begin position="12"/>
        <end position="35"/>
    </location>
</feature>
<gene>
    <name evidence="8" type="ORF">BSAL_67485</name>
</gene>
<evidence type="ECO:0000313" key="8">
    <source>
        <dbReference type="EMBL" id="CUF93516.1"/>
    </source>
</evidence>